<name>A0A1M7IT71_9BACT</name>
<keyword evidence="2" id="KW-0808">Transferase</keyword>
<organism evidence="2 3">
    <name type="scientific">Chitinophaga jiangningensis</name>
    <dbReference type="NCBI Taxonomy" id="1419482"/>
    <lineage>
        <taxon>Bacteria</taxon>
        <taxon>Pseudomonadati</taxon>
        <taxon>Bacteroidota</taxon>
        <taxon>Chitinophagia</taxon>
        <taxon>Chitinophagales</taxon>
        <taxon>Chitinophagaceae</taxon>
        <taxon>Chitinophaga</taxon>
    </lineage>
</organism>
<dbReference type="PANTHER" id="PTHR22916">
    <property type="entry name" value="GLYCOSYLTRANSFERASE"/>
    <property type="match status" value="1"/>
</dbReference>
<dbReference type="OrthoDB" id="9788101at2"/>
<dbReference type="InterPro" id="IPR001173">
    <property type="entry name" value="Glyco_trans_2-like"/>
</dbReference>
<keyword evidence="3" id="KW-1185">Reference proteome</keyword>
<dbReference type="PANTHER" id="PTHR22916:SF3">
    <property type="entry name" value="UDP-GLCNAC:BETAGAL BETA-1,3-N-ACETYLGLUCOSAMINYLTRANSFERASE-LIKE PROTEIN 1"/>
    <property type="match status" value="1"/>
</dbReference>
<dbReference type="InterPro" id="IPR029044">
    <property type="entry name" value="Nucleotide-diphossugar_trans"/>
</dbReference>
<evidence type="ECO:0000259" key="1">
    <source>
        <dbReference type="Pfam" id="PF00535"/>
    </source>
</evidence>
<feature type="domain" description="Glycosyltransferase 2-like" evidence="1">
    <location>
        <begin position="13"/>
        <end position="118"/>
    </location>
</feature>
<dbReference type="AlphaFoldDB" id="A0A1M7IT71"/>
<dbReference type="GO" id="GO:0016758">
    <property type="term" value="F:hexosyltransferase activity"/>
    <property type="evidence" value="ECO:0007669"/>
    <property type="project" value="UniProtKB-ARBA"/>
</dbReference>
<dbReference type="Pfam" id="PF00535">
    <property type="entry name" value="Glycos_transf_2"/>
    <property type="match status" value="1"/>
</dbReference>
<evidence type="ECO:0000313" key="2">
    <source>
        <dbReference type="EMBL" id="SHM43527.1"/>
    </source>
</evidence>
<dbReference type="RefSeq" id="WP_073084896.1">
    <property type="nucleotide sequence ID" value="NZ_FRBL01000008.1"/>
</dbReference>
<proteinExistence type="predicted"/>
<dbReference type="Proteomes" id="UP000184420">
    <property type="component" value="Unassembled WGS sequence"/>
</dbReference>
<reference evidence="2 3" key="1">
    <citation type="submission" date="2016-11" db="EMBL/GenBank/DDBJ databases">
        <authorList>
            <person name="Jaros S."/>
            <person name="Januszkiewicz K."/>
            <person name="Wedrychowicz H."/>
        </authorList>
    </citation>
    <scope>NUCLEOTIDE SEQUENCE [LARGE SCALE GENOMIC DNA]</scope>
    <source>
        <strain evidence="2 3">DSM 27406</strain>
    </source>
</reference>
<dbReference type="STRING" id="1419482.SAMN05444266_10874"/>
<sequence>MKKLQFQKLVSFTIITVVKNGAKFLKDAIKSIRDQQYPHIEYIVIDGASIDGTIDIIQQNNDIITKWISEADNGISEAMNKGIQQSTNEIIGIIHSDDWYMPNILQPLSDFIFENPSFDVYYGKTALLGETGSPRILPLPDSHLFLKNGMTLAHPSVFIRREAYQTYGTFENNFKIAMDYELLLRFIINGARFKYFNQQLAYHRPGGISNRLYSQGTAECKLAQHIHLHKSENKIKI</sequence>
<dbReference type="EMBL" id="FRBL01000008">
    <property type="protein sequence ID" value="SHM43527.1"/>
    <property type="molecule type" value="Genomic_DNA"/>
</dbReference>
<protein>
    <submittedName>
        <fullName evidence="2">Glycosyl transferase family 2</fullName>
    </submittedName>
</protein>
<gene>
    <name evidence="2" type="ORF">SAMN05444266_10874</name>
</gene>
<dbReference type="CDD" id="cd06433">
    <property type="entry name" value="GT_2_WfgS_like"/>
    <property type="match status" value="1"/>
</dbReference>
<dbReference type="SUPFAM" id="SSF53448">
    <property type="entry name" value="Nucleotide-diphospho-sugar transferases"/>
    <property type="match status" value="1"/>
</dbReference>
<evidence type="ECO:0000313" key="3">
    <source>
        <dbReference type="Proteomes" id="UP000184420"/>
    </source>
</evidence>
<accession>A0A1M7IT71</accession>
<dbReference type="Gene3D" id="3.90.550.10">
    <property type="entry name" value="Spore Coat Polysaccharide Biosynthesis Protein SpsA, Chain A"/>
    <property type="match status" value="1"/>
</dbReference>